<dbReference type="EMBL" id="CP046640">
    <property type="protein sequence ID" value="QTL98896.1"/>
    <property type="molecule type" value="Genomic_DNA"/>
</dbReference>
<dbReference type="SUPFAM" id="SSF50800">
    <property type="entry name" value="PK beta-barrel domain-like"/>
    <property type="match status" value="1"/>
</dbReference>
<dbReference type="GO" id="GO:0030151">
    <property type="term" value="F:molybdenum ion binding"/>
    <property type="evidence" value="ECO:0007669"/>
    <property type="project" value="InterPro"/>
</dbReference>
<protein>
    <recommendedName>
        <fullName evidence="3 6">Cyclic pyranopterin monophosphate synthase</fullName>
        <ecNumber evidence="3 6">4.6.1.17</ecNumber>
    </recommendedName>
    <alternativeName>
        <fullName evidence="6">Molybdenum cofactor biosynthesis protein C</fullName>
    </alternativeName>
</protein>
<dbReference type="CDD" id="cd01420">
    <property type="entry name" value="MoaC_PE"/>
    <property type="match status" value="1"/>
</dbReference>
<evidence type="ECO:0000259" key="7">
    <source>
        <dbReference type="PROSITE" id="PS51340"/>
    </source>
</evidence>
<dbReference type="Pfam" id="PF01967">
    <property type="entry name" value="MoaC"/>
    <property type="match status" value="1"/>
</dbReference>
<dbReference type="SUPFAM" id="SSF55040">
    <property type="entry name" value="Molybdenum cofactor biosynthesis protein C, MoaC"/>
    <property type="match status" value="1"/>
</dbReference>
<dbReference type="UniPathway" id="UPA00344"/>
<dbReference type="Gene3D" id="2.40.33.20">
    <property type="entry name" value="PK beta-barrel domain-like"/>
    <property type="match status" value="1"/>
</dbReference>
<evidence type="ECO:0000256" key="4">
    <source>
        <dbReference type="ARBA" id="ARBA00023150"/>
    </source>
</evidence>
<sequence length="306" mass="33231">MERLSHFDEEGRSRMVDVSDKSETKRVAIAKGEVKVAPGTLALIKEHKLAKGDVLEVARVAGIMGVKRTPDLIPMCHPLLISGIDLKFNIRDAESIIEIVAIVKITGKTGVEMEALTAVAVAGLTIYDMCKAVDKGIEIGEIKLLKKSGGKSGIYLSDELKGEVIAVCRSEKKGVAKKEIAEGYLVEGHGLEDDAHAGDWHRQISLLGQEDIDEMKALGLELELGAFGENIVTKGLKLYNIPIGTKLKIGEEILLEVTQIGKECHDRCNIYHQVGDCIMPKRGIFAKVLQGGKLQSGTKIEVLLDD</sequence>
<reference evidence="8" key="1">
    <citation type="submission" date="2019-12" db="EMBL/GenBank/DDBJ databases">
        <authorList>
            <person name="zhang j."/>
            <person name="sun C.M."/>
        </authorList>
    </citation>
    <scope>NUCLEOTIDE SEQUENCE</scope>
    <source>
        <strain evidence="8">NS-1</strain>
    </source>
</reference>
<dbReference type="GO" id="GO:0061799">
    <property type="term" value="F:cyclic pyranopterin monophosphate synthase activity"/>
    <property type="evidence" value="ECO:0007669"/>
    <property type="project" value="UniProtKB-UniRule"/>
</dbReference>
<dbReference type="PROSITE" id="PS51340">
    <property type="entry name" value="MOSC"/>
    <property type="match status" value="1"/>
</dbReference>
<dbReference type="GO" id="GO:0030170">
    <property type="term" value="F:pyridoxal phosphate binding"/>
    <property type="evidence" value="ECO:0007669"/>
    <property type="project" value="InterPro"/>
</dbReference>
<dbReference type="PANTHER" id="PTHR36930:SF1">
    <property type="entry name" value="MOSC DOMAIN-CONTAINING PROTEIN"/>
    <property type="match status" value="1"/>
</dbReference>
<dbReference type="Gene3D" id="3.30.70.640">
    <property type="entry name" value="Molybdopterin cofactor biosynthesis C (MoaC) domain"/>
    <property type="match status" value="1"/>
</dbReference>
<comment type="similarity">
    <text evidence="6">Belongs to the MoaC family.</text>
</comment>
<accession>A0A8A7KAT6</accession>
<dbReference type="Proteomes" id="UP000665020">
    <property type="component" value="Chromosome"/>
</dbReference>
<evidence type="ECO:0000313" key="9">
    <source>
        <dbReference type="Proteomes" id="UP000665020"/>
    </source>
</evidence>
<organism evidence="8 9">
    <name type="scientific">Iocasia fonsfrigidae</name>
    <dbReference type="NCBI Taxonomy" id="2682810"/>
    <lineage>
        <taxon>Bacteria</taxon>
        <taxon>Bacillati</taxon>
        <taxon>Bacillota</taxon>
        <taxon>Clostridia</taxon>
        <taxon>Halanaerobiales</taxon>
        <taxon>Halanaerobiaceae</taxon>
        <taxon>Iocasia</taxon>
    </lineage>
</organism>
<evidence type="ECO:0000256" key="3">
    <source>
        <dbReference type="ARBA" id="ARBA00012575"/>
    </source>
</evidence>
<comment type="subunit">
    <text evidence="6">Homohexamer; trimer of dimers.</text>
</comment>
<gene>
    <name evidence="6 8" type="primary">moaC</name>
    <name evidence="8" type="ORF">GM661_13450</name>
</gene>
<dbReference type="NCBIfam" id="NF006870">
    <property type="entry name" value="PRK09364.1"/>
    <property type="match status" value="1"/>
</dbReference>
<dbReference type="Pfam" id="PF03473">
    <property type="entry name" value="MOSC"/>
    <property type="match status" value="1"/>
</dbReference>
<proteinExistence type="inferred from homology"/>
<evidence type="ECO:0000256" key="6">
    <source>
        <dbReference type="HAMAP-Rule" id="MF_01224"/>
    </source>
</evidence>
<evidence type="ECO:0000256" key="2">
    <source>
        <dbReference type="ARBA" id="ARBA00005046"/>
    </source>
</evidence>
<dbReference type="InterPro" id="IPR002820">
    <property type="entry name" value="Mopterin_CF_biosynth-C_dom"/>
</dbReference>
<dbReference type="PANTHER" id="PTHR36930">
    <property type="entry name" value="METAL-SULFUR CLUSTER BIOSYNTHESIS PROTEINS YUAD-RELATED"/>
    <property type="match status" value="1"/>
</dbReference>
<name>A0A8A7KAT6_9FIRM</name>
<keyword evidence="9" id="KW-1185">Reference proteome</keyword>
<feature type="domain" description="MOSC" evidence="7">
    <location>
        <begin position="178"/>
        <end position="303"/>
    </location>
</feature>
<dbReference type="InterPro" id="IPR023045">
    <property type="entry name" value="MoaC"/>
</dbReference>
<dbReference type="NCBIfam" id="TIGR00581">
    <property type="entry name" value="moaC"/>
    <property type="match status" value="1"/>
</dbReference>
<comment type="pathway">
    <text evidence="2 6">Cofactor biosynthesis; molybdopterin biosynthesis.</text>
</comment>
<feature type="active site" evidence="6">
    <location>
        <position position="128"/>
    </location>
</feature>
<comment type="catalytic activity">
    <reaction evidence="1 6">
        <text>(8S)-3',8-cyclo-7,8-dihydroguanosine 5'-triphosphate = cyclic pyranopterin phosphate + diphosphate</text>
        <dbReference type="Rhea" id="RHEA:49580"/>
        <dbReference type="ChEBI" id="CHEBI:33019"/>
        <dbReference type="ChEBI" id="CHEBI:59648"/>
        <dbReference type="ChEBI" id="CHEBI:131766"/>
        <dbReference type="EC" id="4.6.1.17"/>
    </reaction>
</comment>
<dbReference type="AlphaFoldDB" id="A0A8A7KAT6"/>
<comment type="function">
    <text evidence="6">Catalyzes the conversion of (8S)-3',8-cyclo-7,8-dihydroguanosine 5'-triphosphate to cyclic pyranopterin monophosphate (cPMP).</text>
</comment>
<dbReference type="InterPro" id="IPR005302">
    <property type="entry name" value="MoCF_Sase_C"/>
</dbReference>
<keyword evidence="5 6" id="KW-0456">Lyase</keyword>
<dbReference type="RefSeq" id="WP_330165218.1">
    <property type="nucleotide sequence ID" value="NZ_CP046640.1"/>
</dbReference>
<evidence type="ECO:0000256" key="1">
    <source>
        <dbReference type="ARBA" id="ARBA00001637"/>
    </source>
</evidence>
<dbReference type="KEGG" id="ifn:GM661_13450"/>
<dbReference type="GO" id="GO:0006777">
    <property type="term" value="P:Mo-molybdopterin cofactor biosynthetic process"/>
    <property type="evidence" value="ECO:0007669"/>
    <property type="project" value="UniProtKB-UniRule"/>
</dbReference>
<dbReference type="InterPro" id="IPR036522">
    <property type="entry name" value="MoaC_sf"/>
</dbReference>
<dbReference type="InterPro" id="IPR052716">
    <property type="entry name" value="MOSC_domain"/>
</dbReference>
<dbReference type="InterPro" id="IPR011037">
    <property type="entry name" value="Pyrv_Knase-like_insert_dom_sf"/>
</dbReference>
<evidence type="ECO:0000313" key="8">
    <source>
        <dbReference type="EMBL" id="QTL98896.1"/>
    </source>
</evidence>
<feature type="binding site" evidence="6">
    <location>
        <begin position="113"/>
        <end position="114"/>
    </location>
    <ligand>
        <name>substrate</name>
    </ligand>
</feature>
<keyword evidence="4 6" id="KW-0501">Molybdenum cofactor biosynthesis</keyword>
<dbReference type="HAMAP" id="MF_01224_B">
    <property type="entry name" value="MoaC_B"/>
    <property type="match status" value="1"/>
</dbReference>
<dbReference type="EC" id="4.6.1.17" evidence="3 6"/>
<feature type="binding site" evidence="6">
    <location>
        <begin position="75"/>
        <end position="77"/>
    </location>
    <ligand>
        <name>substrate</name>
    </ligand>
</feature>
<dbReference type="InterPro" id="IPR047594">
    <property type="entry name" value="MoaC_bact/euk"/>
</dbReference>
<evidence type="ECO:0000256" key="5">
    <source>
        <dbReference type="ARBA" id="ARBA00023239"/>
    </source>
</evidence>